<gene>
    <name evidence="4" type="ORF">DD235_02895</name>
</gene>
<dbReference type="SUPFAM" id="SSF53474">
    <property type="entry name" value="alpha/beta-Hydrolases"/>
    <property type="match status" value="1"/>
</dbReference>
<name>A0A2V1K6L4_9BURK</name>
<organism evidence="4 5">
    <name type="scientific">Corticimicrobacter populi</name>
    <dbReference type="NCBI Taxonomy" id="2175229"/>
    <lineage>
        <taxon>Bacteria</taxon>
        <taxon>Pseudomonadati</taxon>
        <taxon>Pseudomonadota</taxon>
        <taxon>Betaproteobacteria</taxon>
        <taxon>Burkholderiales</taxon>
        <taxon>Alcaligenaceae</taxon>
        <taxon>Corticimicrobacter</taxon>
    </lineage>
</organism>
<dbReference type="EMBL" id="QETA01000001">
    <property type="protein sequence ID" value="PWF25125.1"/>
    <property type="molecule type" value="Genomic_DNA"/>
</dbReference>
<dbReference type="SUPFAM" id="SSF50993">
    <property type="entry name" value="Peptidase/esterase 'gauge' domain"/>
    <property type="match status" value="1"/>
</dbReference>
<dbReference type="Gene3D" id="3.40.50.1820">
    <property type="entry name" value="alpha/beta hydrolase"/>
    <property type="match status" value="1"/>
</dbReference>
<dbReference type="PANTHER" id="PTHR42776:SF27">
    <property type="entry name" value="DIPEPTIDYL PEPTIDASE FAMILY MEMBER 6"/>
    <property type="match status" value="1"/>
</dbReference>
<protein>
    <submittedName>
        <fullName evidence="4">S9 family peptidase</fullName>
    </submittedName>
</protein>
<dbReference type="RefSeq" id="WP_109060527.1">
    <property type="nucleotide sequence ID" value="NZ_QETA01000001.1"/>
</dbReference>
<dbReference type="PROSITE" id="PS51257">
    <property type="entry name" value="PROKAR_LIPOPROTEIN"/>
    <property type="match status" value="1"/>
</dbReference>
<dbReference type="InterPro" id="IPR011042">
    <property type="entry name" value="6-blade_b-propeller_TolB-like"/>
</dbReference>
<evidence type="ECO:0000256" key="1">
    <source>
        <dbReference type="ARBA" id="ARBA00022801"/>
    </source>
</evidence>
<dbReference type="Gene3D" id="2.120.10.30">
    <property type="entry name" value="TolB, C-terminal domain"/>
    <property type="match status" value="1"/>
</dbReference>
<evidence type="ECO:0000313" key="5">
    <source>
        <dbReference type="Proteomes" id="UP000245212"/>
    </source>
</evidence>
<feature type="domain" description="Peptidase S9 prolyl oligopeptidase catalytic" evidence="3">
    <location>
        <begin position="435"/>
        <end position="646"/>
    </location>
</feature>
<keyword evidence="5" id="KW-1185">Reference proteome</keyword>
<dbReference type="InterPro" id="IPR001375">
    <property type="entry name" value="Peptidase_S9_cat"/>
</dbReference>
<keyword evidence="2" id="KW-0732">Signal</keyword>
<proteinExistence type="predicted"/>
<dbReference type="Pfam" id="PF00326">
    <property type="entry name" value="Peptidase_S9"/>
    <property type="match status" value="1"/>
</dbReference>
<reference evidence="5" key="1">
    <citation type="submission" date="2018-05" db="EMBL/GenBank/DDBJ databases">
        <authorList>
            <person name="Li Y."/>
        </authorList>
    </citation>
    <scope>NUCLEOTIDE SEQUENCE [LARGE SCALE GENOMIC DNA]</scope>
    <source>
        <strain evidence="5">3d-2-2</strain>
    </source>
</reference>
<dbReference type="InterPro" id="IPR029058">
    <property type="entry name" value="AB_hydrolase_fold"/>
</dbReference>
<dbReference type="PRINTS" id="PR00862">
    <property type="entry name" value="PROLIGOPTASE"/>
</dbReference>
<dbReference type="AlphaFoldDB" id="A0A2V1K6L4"/>
<evidence type="ECO:0000313" key="4">
    <source>
        <dbReference type="EMBL" id="PWF25125.1"/>
    </source>
</evidence>
<dbReference type="InterPro" id="IPR002470">
    <property type="entry name" value="Peptidase_S9A"/>
</dbReference>
<sequence>MISRSNGILAAAMVGIAFGVAGCAGAPQSAATAESAAQYPLRDFFRNPEKSHFRLSDGGRMLSFMQPVSIDGQPPRMNIYVQALEGSRPVGEPRLLTAESARDISSYAWKGDDTILFQKDFGGDENFHVVAVDVPTGKITDLTPFEGVRAGIEDDLEDDPDHILISHNQREPMVFDVYRYNLRNGTSVRVAENPGNILGWQTDHQGRIRAAIATDGLNSTLLYRDSEEEDFRTLATVDFKTTVSPLFFTFDDRKLYALSNRGRDKIALVIIDPAHPDQEELVFETTEVDLDGAAYSRLRKVLTSAYYQTSTPQQHFFDDSTEKLFARLHSHLPGYEITPQSATRDERKLVVAAWNDRTPGARYIYDVDADSLDKLGDINPWIPEHAMAQVQPVQYTSRDGLTLHGYLTLPPGKPARDLACVVNPHGGPWARDSWGYNPEAQFLANRGFCVLQINFRGSTGYGRAFWEAGFGQWGLRMQDDITDGVNWLVEQGIADPSRIGIYGGSYGGYATLAGITYTPELYAAAVDYVGVSNLLTFMNTVPPYWKPIMPKLYEMVGHPEHDRERLTATSPALNAERIRTPLFIAQGAQDPRVNKAESDQMVEALRQRGIEVEYMVKDNEGHGFHNDENKFEFYEAMERFLTEHLKP</sequence>
<evidence type="ECO:0000256" key="2">
    <source>
        <dbReference type="SAM" id="SignalP"/>
    </source>
</evidence>
<keyword evidence="1" id="KW-0378">Hydrolase</keyword>
<feature type="chain" id="PRO_5016036428" evidence="2">
    <location>
        <begin position="27"/>
        <end position="647"/>
    </location>
</feature>
<comment type="caution">
    <text evidence="4">The sequence shown here is derived from an EMBL/GenBank/DDBJ whole genome shotgun (WGS) entry which is preliminary data.</text>
</comment>
<feature type="signal peptide" evidence="2">
    <location>
        <begin position="1"/>
        <end position="26"/>
    </location>
</feature>
<dbReference type="GO" id="GO:0006508">
    <property type="term" value="P:proteolysis"/>
    <property type="evidence" value="ECO:0007669"/>
    <property type="project" value="InterPro"/>
</dbReference>
<dbReference type="PANTHER" id="PTHR42776">
    <property type="entry name" value="SERINE PEPTIDASE S9 FAMILY MEMBER"/>
    <property type="match status" value="1"/>
</dbReference>
<dbReference type="GO" id="GO:0004252">
    <property type="term" value="F:serine-type endopeptidase activity"/>
    <property type="evidence" value="ECO:0007669"/>
    <property type="project" value="InterPro"/>
</dbReference>
<evidence type="ECO:0000259" key="3">
    <source>
        <dbReference type="Pfam" id="PF00326"/>
    </source>
</evidence>
<dbReference type="Proteomes" id="UP000245212">
    <property type="component" value="Unassembled WGS sequence"/>
</dbReference>
<accession>A0A2V1K6L4</accession>